<dbReference type="EMBL" id="JBFSHR010000219">
    <property type="protein sequence ID" value="MEX6431053.1"/>
    <property type="molecule type" value="Genomic_DNA"/>
</dbReference>
<dbReference type="RefSeq" id="WP_369085104.1">
    <property type="nucleotide sequence ID" value="NZ_JBFSHR010000219.1"/>
</dbReference>
<gene>
    <name evidence="1" type="ORF">AB6A68_14655</name>
</gene>
<comment type="caution">
    <text evidence="1">The sequence shown here is derived from an EMBL/GenBank/DDBJ whole genome shotgun (WGS) entry which is preliminary data.</text>
</comment>
<evidence type="ECO:0000313" key="2">
    <source>
        <dbReference type="Proteomes" id="UP001560267"/>
    </source>
</evidence>
<proteinExistence type="predicted"/>
<name>A0ABV3Y947_9ACTN</name>
<reference evidence="1 2" key="1">
    <citation type="submission" date="2024-07" db="EMBL/GenBank/DDBJ databases">
        <title>Draft Genome Sequence of Ferrimicrobium acidiphilum Strain YE2023, Isolated from a Pulp of Bioleach Reactor.</title>
        <authorList>
            <person name="Elkina Y.A."/>
            <person name="Bulaeva A.G."/>
            <person name="Beletsky A.V."/>
            <person name="Mardanov A.V."/>
        </authorList>
    </citation>
    <scope>NUCLEOTIDE SEQUENCE [LARGE SCALE GENOMIC DNA]</scope>
    <source>
        <strain evidence="1 2">YE2023</strain>
    </source>
</reference>
<sequence>EFTRRQRSRVSDAHVYTDDLTGWFMRDVGSRIGEAYKPSPGSIFGEVCSVSCHWRVTRNFTQPHVGTKTSPHLRLSRRTDRSRMAKPSLMSFLCQVDLAK</sequence>
<accession>A0ABV3Y947</accession>
<organism evidence="1 2">
    <name type="scientific">Ferrimicrobium acidiphilum</name>
    <dbReference type="NCBI Taxonomy" id="121039"/>
    <lineage>
        <taxon>Bacteria</taxon>
        <taxon>Bacillati</taxon>
        <taxon>Actinomycetota</taxon>
        <taxon>Acidimicrobiia</taxon>
        <taxon>Acidimicrobiales</taxon>
        <taxon>Acidimicrobiaceae</taxon>
        <taxon>Ferrimicrobium</taxon>
    </lineage>
</organism>
<evidence type="ECO:0000313" key="1">
    <source>
        <dbReference type="EMBL" id="MEX6431053.1"/>
    </source>
</evidence>
<dbReference type="Proteomes" id="UP001560267">
    <property type="component" value="Unassembled WGS sequence"/>
</dbReference>
<feature type="non-terminal residue" evidence="1">
    <location>
        <position position="1"/>
    </location>
</feature>
<keyword evidence="2" id="KW-1185">Reference proteome</keyword>
<protein>
    <submittedName>
        <fullName evidence="1">Uncharacterized protein</fullName>
    </submittedName>
</protein>